<sequence>MLDSGIGSWPARRARMTPGARAFVQDDAVVTYAEVDRLVEAVAHGLRARGVAAGDRVAFLGLNSIELAVTLFATARLGAVFLPLNTRLAPPELAWILTDAEPALLIHAGDFDEAVSSEAVAALGLPGHRFTPAGGRGLDGLVSTSSTSGGGDVEVGLDDVFMIQYTSGTSGRPKGVMLTHGNIAWNAFNLLVDVDVRSDEIALVTAPLFHTAALNQVLLPTFLKGGTSLIAARFDPAAAIATIERERVTLLFGVTSMYQALAQEPTWATADLDSLRSALSGGAPIPRTLLDTWQSRGLHIIQGYGLTEASPGTTMLRAGDGLDKLGSAGTPCFFTDVRVVAPGNQEAAPGQAGEVHVSGPNVTPGYWHNEAATEAAFDGPWLRTGDVAMLDDDGFLYVVDRVKDMYISGGENVYPAEVEQAVYTHPGVAEAAVIGVPDERWGEVGRAVVVRRPDSALTRDDLLKHLDGRLARYKIPKTVVFVDEIPHNASGKLLKSRVRELYGAPEGTTP</sequence>
<dbReference type="FunFam" id="3.30.300.30:FF:000008">
    <property type="entry name" value="2,3-dihydroxybenzoate-AMP ligase"/>
    <property type="match status" value="1"/>
</dbReference>
<evidence type="ECO:0000256" key="1">
    <source>
        <dbReference type="ARBA" id="ARBA00006432"/>
    </source>
</evidence>
<dbReference type="InterPro" id="IPR025110">
    <property type="entry name" value="AMP-bd_C"/>
</dbReference>
<dbReference type="Gene3D" id="3.30.300.30">
    <property type="match status" value="1"/>
</dbReference>
<organism evidence="5 6">
    <name type="scientific">Nocardioides albus</name>
    <dbReference type="NCBI Taxonomy" id="1841"/>
    <lineage>
        <taxon>Bacteria</taxon>
        <taxon>Bacillati</taxon>
        <taxon>Actinomycetota</taxon>
        <taxon>Actinomycetes</taxon>
        <taxon>Propionibacteriales</taxon>
        <taxon>Nocardioidaceae</taxon>
        <taxon>Nocardioides</taxon>
    </lineage>
</organism>
<feature type="domain" description="AMP-dependent synthetase/ligase" evidence="3">
    <location>
        <begin position="12"/>
        <end position="367"/>
    </location>
</feature>
<gene>
    <name evidence="5" type="ORF">FHS12_003484</name>
</gene>
<dbReference type="PANTHER" id="PTHR43201:SF5">
    <property type="entry name" value="MEDIUM-CHAIN ACYL-COA LIGASE ACSF2, MITOCHONDRIAL"/>
    <property type="match status" value="1"/>
</dbReference>
<accession>A0A7W5A6D7</accession>
<dbReference type="EMBL" id="JACHXG010000007">
    <property type="protein sequence ID" value="MBB3090526.1"/>
    <property type="molecule type" value="Genomic_DNA"/>
</dbReference>
<dbReference type="Proteomes" id="UP000577707">
    <property type="component" value="Unassembled WGS sequence"/>
</dbReference>
<proteinExistence type="inferred from homology"/>
<evidence type="ECO:0000259" key="4">
    <source>
        <dbReference type="Pfam" id="PF13193"/>
    </source>
</evidence>
<dbReference type="InterPro" id="IPR042099">
    <property type="entry name" value="ANL_N_sf"/>
</dbReference>
<keyword evidence="2 5" id="KW-0436">Ligase</keyword>
<dbReference type="CDD" id="cd17631">
    <property type="entry name" value="FACL_FadD13-like"/>
    <property type="match status" value="1"/>
</dbReference>
<dbReference type="GO" id="GO:0031956">
    <property type="term" value="F:medium-chain fatty acid-CoA ligase activity"/>
    <property type="evidence" value="ECO:0007669"/>
    <property type="project" value="TreeGrafter"/>
</dbReference>
<dbReference type="InterPro" id="IPR000873">
    <property type="entry name" value="AMP-dep_synth/lig_dom"/>
</dbReference>
<keyword evidence="6" id="KW-1185">Reference proteome</keyword>
<dbReference type="RefSeq" id="WP_183547459.1">
    <property type="nucleotide sequence ID" value="NZ_BMQT01000005.1"/>
</dbReference>
<comment type="caution">
    <text evidence="5">The sequence shown here is derived from an EMBL/GenBank/DDBJ whole genome shotgun (WGS) entry which is preliminary data.</text>
</comment>
<dbReference type="Pfam" id="PF13193">
    <property type="entry name" value="AMP-binding_C"/>
    <property type="match status" value="1"/>
</dbReference>
<evidence type="ECO:0000313" key="5">
    <source>
        <dbReference type="EMBL" id="MBB3090526.1"/>
    </source>
</evidence>
<dbReference type="InterPro" id="IPR045851">
    <property type="entry name" value="AMP-bd_C_sf"/>
</dbReference>
<comment type="similarity">
    <text evidence="1">Belongs to the ATP-dependent AMP-binding enzyme family.</text>
</comment>
<reference evidence="5 6" key="1">
    <citation type="submission" date="2020-08" db="EMBL/GenBank/DDBJ databases">
        <title>Genomic Encyclopedia of Type Strains, Phase III (KMG-III): the genomes of soil and plant-associated and newly described type strains.</title>
        <authorList>
            <person name="Whitman W."/>
        </authorList>
    </citation>
    <scope>NUCLEOTIDE SEQUENCE [LARGE SCALE GENOMIC DNA]</scope>
    <source>
        <strain evidence="5 6">CECT 3302</strain>
    </source>
</reference>
<dbReference type="InterPro" id="IPR020845">
    <property type="entry name" value="AMP-binding_CS"/>
</dbReference>
<feature type="domain" description="AMP-binding enzyme C-terminal" evidence="4">
    <location>
        <begin position="417"/>
        <end position="492"/>
    </location>
</feature>
<dbReference type="Pfam" id="PF00501">
    <property type="entry name" value="AMP-binding"/>
    <property type="match status" value="1"/>
</dbReference>
<protein>
    <submittedName>
        <fullName evidence="5">Fatty-acyl-CoA synthase</fullName>
        <ecNumber evidence="5">6.2.1.-</ecNumber>
    </submittedName>
</protein>
<evidence type="ECO:0000259" key="3">
    <source>
        <dbReference type="Pfam" id="PF00501"/>
    </source>
</evidence>
<dbReference type="PANTHER" id="PTHR43201">
    <property type="entry name" value="ACYL-COA SYNTHETASE"/>
    <property type="match status" value="1"/>
</dbReference>
<evidence type="ECO:0000313" key="6">
    <source>
        <dbReference type="Proteomes" id="UP000577707"/>
    </source>
</evidence>
<dbReference type="Gene3D" id="3.40.50.12780">
    <property type="entry name" value="N-terminal domain of ligase-like"/>
    <property type="match status" value="1"/>
</dbReference>
<evidence type="ECO:0000256" key="2">
    <source>
        <dbReference type="ARBA" id="ARBA00022598"/>
    </source>
</evidence>
<dbReference type="AlphaFoldDB" id="A0A7W5A6D7"/>
<dbReference type="PROSITE" id="PS00455">
    <property type="entry name" value="AMP_BINDING"/>
    <property type="match status" value="1"/>
</dbReference>
<dbReference type="EC" id="6.2.1.-" evidence="5"/>
<name>A0A7W5A6D7_9ACTN</name>
<dbReference type="SUPFAM" id="SSF56801">
    <property type="entry name" value="Acetyl-CoA synthetase-like"/>
    <property type="match status" value="1"/>
</dbReference>
<dbReference type="GO" id="GO:0006631">
    <property type="term" value="P:fatty acid metabolic process"/>
    <property type="evidence" value="ECO:0007669"/>
    <property type="project" value="TreeGrafter"/>
</dbReference>